<dbReference type="Pfam" id="PF05199">
    <property type="entry name" value="GMC_oxred_C"/>
    <property type="match status" value="1"/>
</dbReference>
<dbReference type="SUPFAM" id="SSF54373">
    <property type="entry name" value="FAD-linked reductases, C-terminal domain"/>
    <property type="match status" value="1"/>
</dbReference>
<dbReference type="EMBL" id="CAKOFQ010007394">
    <property type="protein sequence ID" value="CAH2000161.1"/>
    <property type="molecule type" value="Genomic_DNA"/>
</dbReference>
<organism evidence="2 3">
    <name type="scientific">Acanthoscelides obtectus</name>
    <name type="common">Bean weevil</name>
    <name type="synonym">Bruchus obtectus</name>
    <dbReference type="NCBI Taxonomy" id="200917"/>
    <lineage>
        <taxon>Eukaryota</taxon>
        <taxon>Metazoa</taxon>
        <taxon>Ecdysozoa</taxon>
        <taxon>Arthropoda</taxon>
        <taxon>Hexapoda</taxon>
        <taxon>Insecta</taxon>
        <taxon>Pterygota</taxon>
        <taxon>Neoptera</taxon>
        <taxon>Endopterygota</taxon>
        <taxon>Coleoptera</taxon>
        <taxon>Polyphaga</taxon>
        <taxon>Cucujiformia</taxon>
        <taxon>Chrysomeloidea</taxon>
        <taxon>Chrysomelidae</taxon>
        <taxon>Bruchinae</taxon>
        <taxon>Bruchini</taxon>
        <taxon>Acanthoscelides</taxon>
    </lineage>
</organism>
<accession>A0A9P0LPK2</accession>
<dbReference type="InterPro" id="IPR007867">
    <property type="entry name" value="GMC_OxRtase_C"/>
</dbReference>
<feature type="domain" description="Glucose-methanol-choline oxidoreductase C-terminal" evidence="1">
    <location>
        <begin position="47"/>
        <end position="83"/>
    </location>
</feature>
<dbReference type="GO" id="GO:0050660">
    <property type="term" value="F:flavin adenine dinucleotide binding"/>
    <property type="evidence" value="ECO:0007669"/>
    <property type="project" value="InterPro"/>
</dbReference>
<sequence>MAPASINSDAGAKVRHVLGLREDLYDMVYRPIANQDVWTLMPLLLRPRSRGWIRLRNKNPFSPPLIHANYFDDPHDIKTLVEGR</sequence>
<comment type="caution">
    <text evidence="2">The sequence shown here is derived from an EMBL/GenBank/DDBJ whole genome shotgun (WGS) entry which is preliminary data.</text>
</comment>
<keyword evidence="3" id="KW-1185">Reference proteome</keyword>
<dbReference type="InterPro" id="IPR012132">
    <property type="entry name" value="GMC_OxRdtase"/>
</dbReference>
<dbReference type="PANTHER" id="PTHR11552">
    <property type="entry name" value="GLUCOSE-METHANOL-CHOLINE GMC OXIDOREDUCTASE"/>
    <property type="match status" value="1"/>
</dbReference>
<evidence type="ECO:0000313" key="3">
    <source>
        <dbReference type="Proteomes" id="UP001152888"/>
    </source>
</evidence>
<gene>
    <name evidence="2" type="ORF">ACAOBT_LOCUS25393</name>
</gene>
<dbReference type="OrthoDB" id="269227at2759"/>
<dbReference type="PANTHER" id="PTHR11552:SF215">
    <property type="entry name" value="FI02019P"/>
    <property type="match status" value="1"/>
</dbReference>
<reference evidence="2" key="1">
    <citation type="submission" date="2022-03" db="EMBL/GenBank/DDBJ databases">
        <authorList>
            <person name="Sayadi A."/>
        </authorList>
    </citation>
    <scope>NUCLEOTIDE SEQUENCE</scope>
</reference>
<proteinExistence type="predicted"/>
<dbReference type="GO" id="GO:0016614">
    <property type="term" value="F:oxidoreductase activity, acting on CH-OH group of donors"/>
    <property type="evidence" value="ECO:0007669"/>
    <property type="project" value="InterPro"/>
</dbReference>
<dbReference type="Proteomes" id="UP001152888">
    <property type="component" value="Unassembled WGS sequence"/>
</dbReference>
<protein>
    <recommendedName>
        <fullName evidence="1">Glucose-methanol-choline oxidoreductase C-terminal domain-containing protein</fullName>
    </recommendedName>
</protein>
<dbReference type="AlphaFoldDB" id="A0A9P0LPK2"/>
<dbReference type="Gene3D" id="3.30.560.10">
    <property type="entry name" value="Glucose Oxidase, domain 3"/>
    <property type="match status" value="1"/>
</dbReference>
<evidence type="ECO:0000313" key="2">
    <source>
        <dbReference type="EMBL" id="CAH2000161.1"/>
    </source>
</evidence>
<evidence type="ECO:0000259" key="1">
    <source>
        <dbReference type="Pfam" id="PF05199"/>
    </source>
</evidence>
<name>A0A9P0LPK2_ACAOB</name>